<evidence type="ECO:0000313" key="2">
    <source>
        <dbReference type="Proteomes" id="UP000053352"/>
    </source>
</evidence>
<gene>
    <name evidence="1" type="ORF">CF15_01310</name>
</gene>
<protein>
    <submittedName>
        <fullName evidence="1">Uncharacterized protein</fullName>
    </submittedName>
</protein>
<comment type="caution">
    <text evidence="1">The sequence shown here is derived from an EMBL/GenBank/DDBJ whole genome shotgun (WGS) entry which is preliminary data.</text>
</comment>
<dbReference type="EMBL" id="LNTB01000001">
    <property type="protein sequence ID" value="KSW11508.1"/>
    <property type="molecule type" value="Genomic_DNA"/>
</dbReference>
<evidence type="ECO:0000313" key="1">
    <source>
        <dbReference type="EMBL" id="KSW11508.1"/>
    </source>
</evidence>
<organism evidence="1 2">
    <name type="scientific">Pyrodictium occultum</name>
    <dbReference type="NCBI Taxonomy" id="2309"/>
    <lineage>
        <taxon>Archaea</taxon>
        <taxon>Thermoproteota</taxon>
        <taxon>Thermoprotei</taxon>
        <taxon>Desulfurococcales</taxon>
        <taxon>Pyrodictiaceae</taxon>
        <taxon>Pyrodictium</taxon>
    </lineage>
</organism>
<proteinExistence type="predicted"/>
<keyword evidence="2" id="KW-1185">Reference proteome</keyword>
<dbReference type="AlphaFoldDB" id="A0A0V8RTW6"/>
<accession>A0A0V8RTW6</accession>
<name>A0A0V8RTW6_PYROC</name>
<reference evidence="1 2" key="1">
    <citation type="submission" date="2015-11" db="EMBL/GenBank/DDBJ databases">
        <title>Genome sequence of Pyrodictium occultum PL-19, a marine hyperthermophilic archaeon isolated from Volcano, Italy.</title>
        <authorList>
            <person name="Utturkar S."/>
            <person name="Huber H."/>
            <person name="Leptihn S."/>
            <person name="Brown S."/>
            <person name="Stetter K.O."/>
            <person name="Podar M."/>
        </authorList>
    </citation>
    <scope>NUCLEOTIDE SEQUENCE [LARGE SCALE GENOMIC DNA]</scope>
    <source>
        <strain evidence="1 2">PL-19</strain>
    </source>
</reference>
<dbReference type="Proteomes" id="UP000053352">
    <property type="component" value="Unassembled WGS sequence"/>
</dbReference>
<sequence>MAEALLPGLRHAALQLAHGCLEHLLARYYNRSVLSRGSFWLGFSHENGTLVLRVEAIPIRAPRVNVSLAGGTLAVRLGINGTGIDPYRDVGLPLYTPHGSSACAGITPPGWRYKGIPYIEAGRWALEGGSLVIEVDVEKLAGLTARACGAARRHTSWYGLGDYPAYAYRLREEARGRPPPLMASRVAAAAARRPGPSTRATTPLPYPARCRTPCPQKGPALCHRLGVMPSAGGDGRSNP</sequence>